<evidence type="ECO:0000256" key="1">
    <source>
        <dbReference type="SAM" id="MobiDB-lite"/>
    </source>
</evidence>
<dbReference type="EMBL" id="CAWUOM010000056">
    <property type="protein sequence ID" value="CAK7269280.1"/>
    <property type="molecule type" value="Genomic_DNA"/>
</dbReference>
<keyword evidence="3" id="KW-1185">Reference proteome</keyword>
<evidence type="ECO:0000313" key="2">
    <source>
        <dbReference type="EMBL" id="CAK7269280.1"/>
    </source>
</evidence>
<feature type="compositionally biased region" description="Basic and acidic residues" evidence="1">
    <location>
        <begin position="935"/>
        <end position="945"/>
    </location>
</feature>
<accession>A0ABP0DLX4</accession>
<evidence type="ECO:0008006" key="4">
    <source>
        <dbReference type="Google" id="ProtNLM"/>
    </source>
</evidence>
<organism evidence="2 3">
    <name type="scientific">Sporothrix epigloea</name>
    <dbReference type="NCBI Taxonomy" id="1892477"/>
    <lineage>
        <taxon>Eukaryota</taxon>
        <taxon>Fungi</taxon>
        <taxon>Dikarya</taxon>
        <taxon>Ascomycota</taxon>
        <taxon>Pezizomycotina</taxon>
        <taxon>Sordariomycetes</taxon>
        <taxon>Sordariomycetidae</taxon>
        <taxon>Ophiostomatales</taxon>
        <taxon>Ophiostomataceae</taxon>
        <taxon>Sporothrix</taxon>
    </lineage>
</organism>
<name>A0ABP0DLX4_9PEZI</name>
<gene>
    <name evidence="2" type="ORF">SEPCBS57363_003522</name>
</gene>
<feature type="compositionally biased region" description="Acidic residues" evidence="1">
    <location>
        <begin position="892"/>
        <end position="931"/>
    </location>
</feature>
<evidence type="ECO:0000313" key="3">
    <source>
        <dbReference type="Proteomes" id="UP001642501"/>
    </source>
</evidence>
<proteinExistence type="predicted"/>
<comment type="caution">
    <text evidence="2">The sequence shown here is derived from an EMBL/GenBank/DDBJ whole genome shotgun (WGS) entry which is preliminary data.</text>
</comment>
<feature type="compositionally biased region" description="Polar residues" evidence="1">
    <location>
        <begin position="873"/>
        <end position="884"/>
    </location>
</feature>
<dbReference type="Proteomes" id="UP001642501">
    <property type="component" value="Unassembled WGS sequence"/>
</dbReference>
<feature type="region of interest" description="Disordered" evidence="1">
    <location>
        <begin position="873"/>
        <end position="966"/>
    </location>
</feature>
<protein>
    <recommendedName>
        <fullName evidence="4">F-box domain-containing protein</fullName>
    </recommendedName>
</protein>
<sequence length="1137" mass="127502">MPTATSTATTAQRIIRKSMRIANRRIKRDVESGHITALQMRDVLHERRLLYADWHKRHSEIFNKNRVWPGKETSNKYSQLDEAWLTRNTRRPGLLNCLVDKYEDDNDECITKIYTQSIANSRKGDDGVSRVMAVCAPGVIMPWTKYFKSVTSIASKDKDAADTFASLSIQPMEARHTLSPKQLPLSLSLSPAPKRLLISRSVSLGKADVDEYENDEDAVQFQTLGATRYSPQPALVPTGATSNTRFDLISSLSSCPELITQVCRYLNLNDVLALYRTSRVFKSTFDSDREHNVQRMARQFTSDETRSIFSWRRITDYIGPLSRMFESQERCMHEVPGRPPQAPSAPTLCYVGMMVSRERKVRDIVATLARAGHRLPRTNATAVLKKMWLLMDIPTNGGRVLLLKDEALFSDLDLLTMQMFHVKLVLHFHDPLMGPDHSLAEAHGNLVPGAIEMPFNGTAGEFFADGDHTSSNEMAAAAAAARDYILQHQRQLPEHSLVETLLGQRGGLDVLWNILRGKAYRTLPEVVALKARYDCKPPTFLAQNTSDSARHERYDSGGFTFEIDPGNDWENLFNTEEGPRNLEASSYGISDEHSSSAETGLLHNFASSRFSHGNVSFFPLYDDYLVDVLGTGVPSSKMGKDHLEGWGKGSQHLLRPDELVSLEAARRVQEKPNDHLDLNCHVPFMAIWGNRDFATGANLLPDVDEMYISDEEHDMLLLDDLSSDTGEEVEDSHENKENLGVHAPIVPGARGAFGAQDATWNRSLSGKEHAAIAALVAKGIDEDMYPMAEHRLQSQCGNVLVGRDEWQPWQVLKARWDTLTLREKVDVWWVSHQYRLHRQAWTQREGQGRRDGHVGQDDQLNQLNQANAGIQAHQTGMSHTSYTQPDAAPNEETPDETDDMDMYVDTETEIEDYDDGDYFAEDEEDRGEDNSEANFEIHSETDDNKAPTPDHGSSQPNTPPDVASLSFSSNLSRRHQQLVKSCVEWALREQDEVDQALLAQADVSYEVNEMAHWDEFLAEAGQMLAGLDIDSLDHEINEEGWLSEEHVAATPMPNPEEVLMPEYGSLNDVLQLVEQVHEAQVDADAAELMARMDEPSPGTANLVAAADVRMSNSKDKVQELTAKLELLLKAEVFAVDL</sequence>
<reference evidence="2 3" key="1">
    <citation type="submission" date="2024-01" db="EMBL/GenBank/DDBJ databases">
        <authorList>
            <person name="Allen C."/>
            <person name="Tagirdzhanova G."/>
        </authorList>
    </citation>
    <scope>NUCLEOTIDE SEQUENCE [LARGE SCALE GENOMIC DNA]</scope>
    <source>
        <strain evidence="2 3">CBS 573.63</strain>
    </source>
</reference>